<evidence type="ECO:0000256" key="11">
    <source>
        <dbReference type="ARBA" id="ARBA00023065"/>
    </source>
</evidence>
<dbReference type="EMBL" id="KB007985">
    <property type="protein sequence ID" value="ELR16590.1"/>
    <property type="molecule type" value="Genomic_DNA"/>
</dbReference>
<sequence>MPERGHVRRDYKMGRIEVVCEGYDYPDDPYILKGSCGLEYRVERRSGRYPPPPSQQPRLRLRLRLRLHFRPRELT</sequence>
<reference evidence="14 15" key="1">
    <citation type="journal article" date="2013" name="Genome Biol.">
        <title>Genome of Acanthamoeba castellanii highlights extensive lateral gene transfer and early evolution of tyrosine kinase signaling.</title>
        <authorList>
            <person name="Clarke M."/>
            <person name="Lohan A.J."/>
            <person name="Liu B."/>
            <person name="Lagkouvardos I."/>
            <person name="Roy S."/>
            <person name="Zafar N."/>
            <person name="Bertelli C."/>
            <person name="Schilde C."/>
            <person name="Kianianmomeni A."/>
            <person name="Burglin T.R."/>
            <person name="Frech C."/>
            <person name="Turcotte B."/>
            <person name="Kopec K.O."/>
            <person name="Synnott J.M."/>
            <person name="Choo C."/>
            <person name="Paponov I."/>
            <person name="Finkler A."/>
            <person name="Soon Heng Tan C."/>
            <person name="Hutchins A.P."/>
            <person name="Weinmeier T."/>
            <person name="Rattei T."/>
            <person name="Chu J.S."/>
            <person name="Gimenez G."/>
            <person name="Irimia M."/>
            <person name="Rigden D.J."/>
            <person name="Fitzpatrick D.A."/>
            <person name="Lorenzo-Morales J."/>
            <person name="Bateman A."/>
            <person name="Chiu C.H."/>
            <person name="Tang P."/>
            <person name="Hegemann P."/>
            <person name="Fromm H."/>
            <person name="Raoult D."/>
            <person name="Greub G."/>
            <person name="Miranda-Saavedra D."/>
            <person name="Chen N."/>
            <person name="Nash P."/>
            <person name="Ginger M.L."/>
            <person name="Horn M."/>
            <person name="Schaap P."/>
            <person name="Caler L."/>
            <person name="Loftus B."/>
        </authorList>
    </citation>
    <scope>NUCLEOTIDE SEQUENCE [LARGE SCALE GENOMIC DNA]</scope>
    <source>
        <strain evidence="14 15">Neff</strain>
    </source>
</reference>
<dbReference type="AlphaFoldDB" id="L8GUD6"/>
<keyword evidence="9" id="KW-0106">Calcium</keyword>
<keyword evidence="4" id="KW-0813">Transport</keyword>
<dbReference type="STRING" id="1257118.L8GUD6"/>
<name>L8GUD6_ACACF</name>
<keyword evidence="12" id="KW-0472">Membrane</keyword>
<dbReference type="InterPro" id="IPR009567">
    <property type="entry name" value="SARAF"/>
</dbReference>
<dbReference type="OrthoDB" id="20303at2759"/>
<evidence type="ECO:0000256" key="12">
    <source>
        <dbReference type="ARBA" id="ARBA00023136"/>
    </source>
</evidence>
<dbReference type="GO" id="GO:0006816">
    <property type="term" value="P:calcium ion transport"/>
    <property type="evidence" value="ECO:0007669"/>
    <property type="project" value="UniProtKB-KW"/>
</dbReference>
<organism evidence="14 15">
    <name type="scientific">Acanthamoeba castellanii (strain ATCC 30010 / Neff)</name>
    <dbReference type="NCBI Taxonomy" id="1257118"/>
    <lineage>
        <taxon>Eukaryota</taxon>
        <taxon>Amoebozoa</taxon>
        <taxon>Discosea</taxon>
        <taxon>Longamoebia</taxon>
        <taxon>Centramoebida</taxon>
        <taxon>Acanthamoebidae</taxon>
        <taxon>Acanthamoeba</taxon>
    </lineage>
</organism>
<dbReference type="RefSeq" id="XP_004338603.1">
    <property type="nucleotide sequence ID" value="XM_004338555.1"/>
</dbReference>
<dbReference type="GeneID" id="14917380"/>
<dbReference type="GO" id="GO:2001256">
    <property type="term" value="P:regulation of store-operated calcium entry"/>
    <property type="evidence" value="ECO:0007669"/>
    <property type="project" value="InterPro"/>
</dbReference>
<dbReference type="KEGG" id="acan:ACA1_087850"/>
<evidence type="ECO:0000313" key="14">
    <source>
        <dbReference type="EMBL" id="ELR16590.1"/>
    </source>
</evidence>
<keyword evidence="6" id="KW-0812">Transmembrane</keyword>
<keyword evidence="5" id="KW-0109">Calcium transport</keyword>
<dbReference type="Proteomes" id="UP000011083">
    <property type="component" value="Unassembled WGS sequence"/>
</dbReference>
<evidence type="ECO:0000256" key="8">
    <source>
        <dbReference type="ARBA" id="ARBA00022824"/>
    </source>
</evidence>
<keyword evidence="7" id="KW-0732">Signal</keyword>
<evidence type="ECO:0000256" key="1">
    <source>
        <dbReference type="ARBA" id="ARBA00004115"/>
    </source>
</evidence>
<protein>
    <recommendedName>
        <fullName evidence="3">Store-operated calcium entry-associated regulatory factor</fullName>
    </recommendedName>
    <alternativeName>
        <fullName evidence="13">Transmembrane protein 66</fullName>
    </alternativeName>
</protein>
<proteinExistence type="inferred from homology"/>
<evidence type="ECO:0000256" key="5">
    <source>
        <dbReference type="ARBA" id="ARBA00022568"/>
    </source>
</evidence>
<dbReference type="PANTHER" id="PTHR15929:SF0">
    <property type="entry name" value="STORE-OPERATED CALCIUM ENTRY-ASSOCIATED REGULATORY FACTOR"/>
    <property type="match status" value="1"/>
</dbReference>
<keyword evidence="15" id="KW-1185">Reference proteome</keyword>
<dbReference type="PANTHER" id="PTHR15929">
    <property type="entry name" value="STORE-OPERATED CALCIUM ENTRY-ASSOCIATED REGULATORY FACTOR"/>
    <property type="match status" value="1"/>
</dbReference>
<keyword evidence="11" id="KW-0406">Ion transport</keyword>
<keyword evidence="10" id="KW-1133">Transmembrane helix</keyword>
<dbReference type="GO" id="GO:0005789">
    <property type="term" value="C:endoplasmic reticulum membrane"/>
    <property type="evidence" value="ECO:0007669"/>
    <property type="project" value="UniProtKB-SubCell"/>
</dbReference>
<evidence type="ECO:0000256" key="4">
    <source>
        <dbReference type="ARBA" id="ARBA00022448"/>
    </source>
</evidence>
<comment type="similarity">
    <text evidence="2">Belongs to the SARAF family.</text>
</comment>
<accession>L8GUD6</accession>
<evidence type="ECO:0000256" key="2">
    <source>
        <dbReference type="ARBA" id="ARBA00006833"/>
    </source>
</evidence>
<comment type="subcellular location">
    <subcellularLocation>
        <location evidence="1">Endoplasmic reticulum membrane</location>
        <topology evidence="1">Single-pass type I membrane protein</topology>
    </subcellularLocation>
</comment>
<dbReference type="Pfam" id="PF06682">
    <property type="entry name" value="SARAF"/>
    <property type="match status" value="1"/>
</dbReference>
<evidence type="ECO:0000256" key="9">
    <source>
        <dbReference type="ARBA" id="ARBA00022837"/>
    </source>
</evidence>
<dbReference type="VEuPathDB" id="AmoebaDB:ACA1_087850"/>
<evidence type="ECO:0000256" key="3">
    <source>
        <dbReference type="ARBA" id="ARBA00016584"/>
    </source>
</evidence>
<evidence type="ECO:0000313" key="15">
    <source>
        <dbReference type="Proteomes" id="UP000011083"/>
    </source>
</evidence>
<evidence type="ECO:0000256" key="13">
    <source>
        <dbReference type="ARBA" id="ARBA00031116"/>
    </source>
</evidence>
<evidence type="ECO:0000256" key="6">
    <source>
        <dbReference type="ARBA" id="ARBA00022692"/>
    </source>
</evidence>
<feature type="non-terminal residue" evidence="14">
    <location>
        <position position="75"/>
    </location>
</feature>
<keyword evidence="8" id="KW-0256">Endoplasmic reticulum</keyword>
<evidence type="ECO:0000256" key="7">
    <source>
        <dbReference type="ARBA" id="ARBA00022729"/>
    </source>
</evidence>
<evidence type="ECO:0000256" key="10">
    <source>
        <dbReference type="ARBA" id="ARBA00022989"/>
    </source>
</evidence>
<gene>
    <name evidence="14" type="ORF">ACA1_087850</name>
</gene>